<evidence type="ECO:0000313" key="1">
    <source>
        <dbReference type="EMBL" id="PII29475.1"/>
    </source>
</evidence>
<name>A0A2G7SP78_9FLAO</name>
<dbReference type="EMBL" id="PEKC01000315">
    <property type="protein sequence ID" value="PII29475.1"/>
    <property type="molecule type" value="Genomic_DNA"/>
</dbReference>
<reference evidence="1" key="1">
    <citation type="submission" date="2017-10" db="EMBL/GenBank/DDBJ databases">
        <title>Chryseobacterium sp. B5 is a hydrocarbonoclastic and plant growth promoting bacterium.</title>
        <authorList>
            <person name="Thijs S."/>
            <person name="Gkorezis P."/>
            <person name="Van Hamme J."/>
        </authorList>
    </citation>
    <scope>NUCLEOTIDE SEQUENCE</scope>
    <source>
        <strain evidence="1">B5</strain>
    </source>
</reference>
<sequence length="118" mass="12688">MTKPAKLQLKIYQGATFRRRLRWLNPDKTPIDLTGCTARMQVREEVESTAALLELSTENGRIALGGTAGTVDLLVDAGTTTAIAWCGGVFDLEIVHPGGEVTRLAQGSCCVSPEVTRD</sequence>
<accession>A0A2G7SP78</accession>
<dbReference type="AlphaFoldDB" id="A0A2G7SP78"/>
<comment type="caution">
    <text evidence="1">The sequence shown here is derived from an EMBL/GenBank/DDBJ whole genome shotgun (WGS) entry which is preliminary data.</text>
</comment>
<organism evidence="1">
    <name type="scientific">Chryseobacterium sp. B5</name>
    <dbReference type="NCBI Taxonomy" id="2050562"/>
    <lineage>
        <taxon>Bacteria</taxon>
        <taxon>Pseudomonadati</taxon>
        <taxon>Bacteroidota</taxon>
        <taxon>Flavobacteriia</taxon>
        <taxon>Flavobacteriales</taxon>
        <taxon>Weeksellaceae</taxon>
        <taxon>Chryseobacterium group</taxon>
        <taxon>Chryseobacterium</taxon>
    </lineage>
</organism>
<proteinExistence type="predicted"/>
<protein>
    <submittedName>
        <fullName evidence="1">Uncharacterized protein</fullName>
    </submittedName>
</protein>
<gene>
    <name evidence="1" type="ORF">CTI11_29990</name>
</gene>